<dbReference type="Proteomes" id="UP000790580">
    <property type="component" value="Unassembled WGS sequence"/>
</dbReference>
<evidence type="ECO:0000256" key="5">
    <source>
        <dbReference type="ARBA" id="ARBA00023136"/>
    </source>
</evidence>
<evidence type="ECO:0000313" key="8">
    <source>
        <dbReference type="Proteomes" id="UP000790580"/>
    </source>
</evidence>
<keyword evidence="3 6" id="KW-0812">Transmembrane</keyword>
<name>A0ABS6JRA9_9BACI</name>
<dbReference type="EMBL" id="JAHQCR010000024">
    <property type="protein sequence ID" value="MBU9720955.1"/>
    <property type="molecule type" value="Genomic_DNA"/>
</dbReference>
<comment type="similarity">
    <text evidence="2">Belongs to the SscA family.</text>
</comment>
<keyword evidence="4 6" id="KW-1133">Transmembrane helix</keyword>
<feature type="transmembrane region" description="Helical" evidence="6">
    <location>
        <begin position="6"/>
        <end position="26"/>
    </location>
</feature>
<evidence type="ECO:0000313" key="7">
    <source>
        <dbReference type="EMBL" id="MBU9720955.1"/>
    </source>
</evidence>
<keyword evidence="5 6" id="KW-0472">Membrane</keyword>
<dbReference type="InterPro" id="IPR010070">
    <property type="entry name" value="YjcZ-like"/>
</dbReference>
<evidence type="ECO:0000256" key="1">
    <source>
        <dbReference type="ARBA" id="ARBA00004167"/>
    </source>
</evidence>
<comment type="subcellular location">
    <subcellularLocation>
        <location evidence="1">Membrane</location>
        <topology evidence="1">Single-pass membrane protein</topology>
    </subcellularLocation>
</comment>
<keyword evidence="8" id="KW-1185">Reference proteome</keyword>
<evidence type="ECO:0000256" key="3">
    <source>
        <dbReference type="ARBA" id="ARBA00022692"/>
    </source>
</evidence>
<proteinExistence type="inferred from homology"/>
<protein>
    <submittedName>
        <fullName evidence="7">Sporulation protein YjcZ</fullName>
    </submittedName>
</protein>
<evidence type="ECO:0000256" key="6">
    <source>
        <dbReference type="SAM" id="Phobius"/>
    </source>
</evidence>
<evidence type="ECO:0000256" key="2">
    <source>
        <dbReference type="ARBA" id="ARBA00010221"/>
    </source>
</evidence>
<dbReference type="Pfam" id="PF09680">
    <property type="entry name" value="YjcZ_2"/>
    <property type="match status" value="1"/>
</dbReference>
<organism evidence="7 8">
    <name type="scientific">Evansella alkalicola</name>
    <dbReference type="NCBI Taxonomy" id="745819"/>
    <lineage>
        <taxon>Bacteria</taxon>
        <taxon>Bacillati</taxon>
        <taxon>Bacillota</taxon>
        <taxon>Bacilli</taxon>
        <taxon>Bacillales</taxon>
        <taxon>Bacillaceae</taxon>
        <taxon>Evansella</taxon>
    </lineage>
</organism>
<sequence>MHTNFGGFSFILVVFVLLVIIGAVVVTPQGHGYGY</sequence>
<reference evidence="7 8" key="1">
    <citation type="submission" date="2021-06" db="EMBL/GenBank/DDBJ databases">
        <title>Bacillus sp. RD4P76, an endophyte from a halophyte.</title>
        <authorList>
            <person name="Sun J.-Q."/>
        </authorList>
    </citation>
    <scope>NUCLEOTIDE SEQUENCE [LARGE SCALE GENOMIC DNA]</scope>
    <source>
        <strain evidence="7 8">JCM 17098</strain>
    </source>
</reference>
<comment type="caution">
    <text evidence="7">The sequence shown here is derived from an EMBL/GenBank/DDBJ whole genome shotgun (WGS) entry which is preliminary data.</text>
</comment>
<evidence type="ECO:0000256" key="4">
    <source>
        <dbReference type="ARBA" id="ARBA00022989"/>
    </source>
</evidence>
<accession>A0ABS6JRA9</accession>
<dbReference type="RefSeq" id="WP_088073773.1">
    <property type="nucleotide sequence ID" value="NZ_JAHQCR010000024.1"/>
</dbReference>
<gene>
    <name evidence="7" type="primary">yjcZ</name>
    <name evidence="7" type="ORF">KS407_05760</name>
</gene>